<dbReference type="Proteomes" id="UP000002640">
    <property type="component" value="Unassembled WGS sequence"/>
</dbReference>
<dbReference type="InParanoid" id="G4ZKR3"/>
<evidence type="ECO:0000313" key="2">
    <source>
        <dbReference type="Proteomes" id="UP000002640"/>
    </source>
</evidence>
<keyword evidence="2" id="KW-1185">Reference proteome</keyword>
<reference evidence="1 2" key="1">
    <citation type="journal article" date="2006" name="Science">
        <title>Phytophthora genome sequences uncover evolutionary origins and mechanisms of pathogenesis.</title>
        <authorList>
            <person name="Tyler B.M."/>
            <person name="Tripathy S."/>
            <person name="Zhang X."/>
            <person name="Dehal P."/>
            <person name="Jiang R.H."/>
            <person name="Aerts A."/>
            <person name="Arredondo F.D."/>
            <person name="Baxter L."/>
            <person name="Bensasson D."/>
            <person name="Beynon J.L."/>
            <person name="Chapman J."/>
            <person name="Damasceno C.M."/>
            <person name="Dorrance A.E."/>
            <person name="Dou D."/>
            <person name="Dickerman A.W."/>
            <person name="Dubchak I.L."/>
            <person name="Garbelotto M."/>
            <person name="Gijzen M."/>
            <person name="Gordon S.G."/>
            <person name="Govers F."/>
            <person name="Grunwald N.J."/>
            <person name="Huang W."/>
            <person name="Ivors K.L."/>
            <person name="Jones R.W."/>
            <person name="Kamoun S."/>
            <person name="Krampis K."/>
            <person name="Lamour K.H."/>
            <person name="Lee M.K."/>
            <person name="McDonald W.H."/>
            <person name="Medina M."/>
            <person name="Meijer H.J."/>
            <person name="Nordberg E.K."/>
            <person name="Maclean D.J."/>
            <person name="Ospina-Giraldo M.D."/>
            <person name="Morris P.F."/>
            <person name="Phuntumart V."/>
            <person name="Putnam N.H."/>
            <person name="Rash S."/>
            <person name="Rose J.K."/>
            <person name="Sakihama Y."/>
            <person name="Salamov A.A."/>
            <person name="Savidor A."/>
            <person name="Scheuring C.F."/>
            <person name="Smith B.M."/>
            <person name="Sobral B.W."/>
            <person name="Terry A."/>
            <person name="Torto-Alalibo T.A."/>
            <person name="Win J."/>
            <person name="Xu Z."/>
            <person name="Zhang H."/>
            <person name="Grigoriev I.V."/>
            <person name="Rokhsar D.S."/>
            <person name="Boore J.L."/>
        </authorList>
    </citation>
    <scope>NUCLEOTIDE SEQUENCE [LARGE SCALE GENOMIC DNA]</scope>
    <source>
        <strain evidence="1 2">P6497</strain>
    </source>
</reference>
<dbReference type="EMBL" id="JH159155">
    <property type="protein sequence ID" value="EGZ14509.1"/>
    <property type="molecule type" value="Genomic_DNA"/>
</dbReference>
<dbReference type="RefSeq" id="XP_009528258.1">
    <property type="nucleotide sequence ID" value="XM_009529963.1"/>
</dbReference>
<evidence type="ECO:0000313" key="1">
    <source>
        <dbReference type="EMBL" id="EGZ14509.1"/>
    </source>
</evidence>
<organism evidence="1 2">
    <name type="scientific">Phytophthora sojae (strain P6497)</name>
    <name type="common">Soybean stem and root rot agent</name>
    <name type="synonym">Phytophthora megasperma f. sp. glycines</name>
    <dbReference type="NCBI Taxonomy" id="1094619"/>
    <lineage>
        <taxon>Eukaryota</taxon>
        <taxon>Sar</taxon>
        <taxon>Stramenopiles</taxon>
        <taxon>Oomycota</taxon>
        <taxon>Peronosporomycetes</taxon>
        <taxon>Peronosporales</taxon>
        <taxon>Peronosporaceae</taxon>
        <taxon>Phytophthora</taxon>
    </lineage>
</organism>
<name>G4ZKR3_PHYSP</name>
<dbReference type="GeneID" id="20646557"/>
<proteinExistence type="predicted"/>
<accession>G4ZKR3</accession>
<sequence length="231" mass="26587">MAVLELPLVMQNLLFAIPRNARRLLGTVIWVSLSVITQIFRTSFRRHVAGINQGTVLQLFNLAYLDFSVRPLRLGTHSDFSSRMTAYVQWAQLTDDQLAIALERARVRRNRDDNLPDDPLHFSTDPDWNPTAHGIADVLHLLMPVTFNGLENCLVIKYGRAGGADGFHGRLRAHRLGGTERFVRNEANRRHWHHRWLDSEGRQREELLVIPPDQLPEVERMFRALMLVFPA</sequence>
<dbReference type="KEGG" id="psoj:PHYSODRAFT_332887"/>
<protein>
    <submittedName>
        <fullName evidence="1">Uncharacterized protein</fullName>
    </submittedName>
</protein>
<dbReference type="AlphaFoldDB" id="G4ZKR3"/>
<gene>
    <name evidence="1" type="ORF">PHYSODRAFT_332887</name>
</gene>